<dbReference type="Pfam" id="PF00011">
    <property type="entry name" value="HSP20"/>
    <property type="match status" value="1"/>
</dbReference>
<dbReference type="InterPro" id="IPR008978">
    <property type="entry name" value="HSP20-like_chaperone"/>
</dbReference>
<dbReference type="EMBL" id="LNQE01001424">
    <property type="protein sequence ID" value="KUG17734.1"/>
    <property type="molecule type" value="Genomic_DNA"/>
</dbReference>
<accession>A0A0W8FA11</accession>
<protein>
    <submittedName>
        <fullName evidence="2">Molecular chaperone (Small heat shock protein)</fullName>
    </submittedName>
</protein>
<dbReference type="InterPro" id="IPR031107">
    <property type="entry name" value="Small_HSP"/>
</dbReference>
<dbReference type="SUPFAM" id="SSF49764">
    <property type="entry name" value="HSP20-like chaperones"/>
    <property type="match status" value="1"/>
</dbReference>
<proteinExistence type="predicted"/>
<dbReference type="Gene3D" id="2.60.40.790">
    <property type="match status" value="1"/>
</dbReference>
<comment type="caution">
    <text evidence="2">The sequence shown here is derived from an EMBL/GenBank/DDBJ whole genome shotgun (WGS) entry which is preliminary data.</text>
</comment>
<dbReference type="AlphaFoldDB" id="A0A0W8FA11"/>
<dbReference type="CDD" id="cd06464">
    <property type="entry name" value="ACD_sHsps-like"/>
    <property type="match status" value="1"/>
</dbReference>
<sequence length="171" mass="19619">MVLRMTAGLIPAEELRKLQFRMNKLMDELGLDALGSKYIDELGRMQKRMGDLMEEVEGPNLKKGVIRPLADVHETEEALVVTMDMPGVEKQDINISVVEDELQISAQRKSEAEVNEQDYHRRERTYTRFERRVLLPESIKTEEARATLTNGVLQITLPKVSVLTRKRIAID</sequence>
<keyword evidence="2" id="KW-0346">Stress response</keyword>
<dbReference type="InterPro" id="IPR002068">
    <property type="entry name" value="A-crystallin/Hsp20_dom"/>
</dbReference>
<organism evidence="2">
    <name type="scientific">hydrocarbon metagenome</name>
    <dbReference type="NCBI Taxonomy" id="938273"/>
    <lineage>
        <taxon>unclassified sequences</taxon>
        <taxon>metagenomes</taxon>
        <taxon>ecological metagenomes</taxon>
    </lineage>
</organism>
<evidence type="ECO:0000313" key="2">
    <source>
        <dbReference type="EMBL" id="KUG17734.1"/>
    </source>
</evidence>
<gene>
    <name evidence="2" type="ORF">ASZ90_012577</name>
</gene>
<dbReference type="PROSITE" id="PS01031">
    <property type="entry name" value="SHSP"/>
    <property type="match status" value="1"/>
</dbReference>
<reference evidence="2" key="1">
    <citation type="journal article" date="2015" name="Proc. Natl. Acad. Sci. U.S.A.">
        <title>Networks of energetic and metabolic interactions define dynamics in microbial communities.</title>
        <authorList>
            <person name="Embree M."/>
            <person name="Liu J.K."/>
            <person name="Al-Bassam M.M."/>
            <person name="Zengler K."/>
        </authorList>
    </citation>
    <scope>NUCLEOTIDE SEQUENCE</scope>
</reference>
<feature type="domain" description="SHSP" evidence="1">
    <location>
        <begin position="60"/>
        <end position="171"/>
    </location>
</feature>
<evidence type="ECO:0000259" key="1">
    <source>
        <dbReference type="PROSITE" id="PS01031"/>
    </source>
</evidence>
<dbReference type="PANTHER" id="PTHR11527">
    <property type="entry name" value="HEAT-SHOCK PROTEIN 20 FAMILY MEMBER"/>
    <property type="match status" value="1"/>
</dbReference>
<name>A0A0W8FA11_9ZZZZ</name>